<dbReference type="Proteomes" id="UP000829364">
    <property type="component" value="Chromosome 2"/>
</dbReference>
<feature type="signal peptide" evidence="1">
    <location>
        <begin position="1"/>
        <end position="21"/>
    </location>
</feature>
<organism evidence="2 3">
    <name type="scientific">Purpureocillium takamizusanense</name>
    <dbReference type="NCBI Taxonomy" id="2060973"/>
    <lineage>
        <taxon>Eukaryota</taxon>
        <taxon>Fungi</taxon>
        <taxon>Dikarya</taxon>
        <taxon>Ascomycota</taxon>
        <taxon>Pezizomycotina</taxon>
        <taxon>Sordariomycetes</taxon>
        <taxon>Hypocreomycetidae</taxon>
        <taxon>Hypocreales</taxon>
        <taxon>Ophiocordycipitaceae</taxon>
        <taxon>Purpureocillium</taxon>
    </lineage>
</organism>
<name>A0A9Q8V8R7_9HYPO</name>
<dbReference type="KEGG" id="ptkz:JDV02_002542"/>
<feature type="chain" id="PRO_5040482624" evidence="1">
    <location>
        <begin position="22"/>
        <end position="131"/>
    </location>
</feature>
<evidence type="ECO:0000256" key="1">
    <source>
        <dbReference type="SAM" id="SignalP"/>
    </source>
</evidence>
<reference evidence="2" key="1">
    <citation type="submission" date="2021-11" db="EMBL/GenBank/DDBJ databases">
        <title>Purpureocillium_takamizusanense_genome.</title>
        <authorList>
            <person name="Nguyen N.-H."/>
        </authorList>
    </citation>
    <scope>NUCLEOTIDE SEQUENCE</scope>
    <source>
        <strain evidence="2">PT3</strain>
    </source>
</reference>
<dbReference type="GeneID" id="72064503"/>
<dbReference type="EMBL" id="CP086355">
    <property type="protein sequence ID" value="UNI16067.1"/>
    <property type="molecule type" value="Genomic_DNA"/>
</dbReference>
<sequence>MKATLVTAVAAALSLSGLASADICNNNCGRQVAGVNNPELPVRARRATCSSFLDTTTTVTPPASTVITYNRDVTATPAVTGTVPTWANMCSDVAEYWSACQCFDMSPTTVTVIATAPMTTTTPAATTCTCL</sequence>
<keyword evidence="3" id="KW-1185">Reference proteome</keyword>
<protein>
    <submittedName>
        <fullName evidence="2">Uncharacterized protein</fullName>
    </submittedName>
</protein>
<keyword evidence="1" id="KW-0732">Signal</keyword>
<evidence type="ECO:0000313" key="2">
    <source>
        <dbReference type="EMBL" id="UNI16067.1"/>
    </source>
</evidence>
<dbReference type="RefSeq" id="XP_047839548.1">
    <property type="nucleotide sequence ID" value="XM_047983576.1"/>
</dbReference>
<accession>A0A9Q8V8R7</accession>
<dbReference type="AlphaFoldDB" id="A0A9Q8V8R7"/>
<gene>
    <name evidence="2" type="ORF">JDV02_002542</name>
</gene>
<evidence type="ECO:0000313" key="3">
    <source>
        <dbReference type="Proteomes" id="UP000829364"/>
    </source>
</evidence>
<proteinExistence type="predicted"/>
<dbReference type="OrthoDB" id="5145230at2759"/>